<accession>A0AAV3QI09</accession>
<keyword evidence="2" id="KW-1185">Reference proteome</keyword>
<comment type="caution">
    <text evidence="1">The sequence shown here is derived from an EMBL/GenBank/DDBJ whole genome shotgun (WGS) entry which is preliminary data.</text>
</comment>
<evidence type="ECO:0000313" key="1">
    <source>
        <dbReference type="EMBL" id="GAA0163359.1"/>
    </source>
</evidence>
<organism evidence="1 2">
    <name type="scientific">Lithospermum erythrorhizon</name>
    <name type="common">Purple gromwell</name>
    <name type="synonym">Lithospermum officinale var. erythrorhizon</name>
    <dbReference type="NCBI Taxonomy" id="34254"/>
    <lineage>
        <taxon>Eukaryota</taxon>
        <taxon>Viridiplantae</taxon>
        <taxon>Streptophyta</taxon>
        <taxon>Embryophyta</taxon>
        <taxon>Tracheophyta</taxon>
        <taxon>Spermatophyta</taxon>
        <taxon>Magnoliopsida</taxon>
        <taxon>eudicotyledons</taxon>
        <taxon>Gunneridae</taxon>
        <taxon>Pentapetalae</taxon>
        <taxon>asterids</taxon>
        <taxon>lamiids</taxon>
        <taxon>Boraginales</taxon>
        <taxon>Boraginaceae</taxon>
        <taxon>Boraginoideae</taxon>
        <taxon>Lithospermeae</taxon>
        <taxon>Lithospermum</taxon>
    </lineage>
</organism>
<dbReference type="EMBL" id="BAABME010004728">
    <property type="protein sequence ID" value="GAA0163359.1"/>
    <property type="molecule type" value="Genomic_DNA"/>
</dbReference>
<protein>
    <submittedName>
        <fullName evidence="1">Uncharacterized protein</fullName>
    </submittedName>
</protein>
<evidence type="ECO:0000313" key="2">
    <source>
        <dbReference type="Proteomes" id="UP001454036"/>
    </source>
</evidence>
<proteinExistence type="predicted"/>
<sequence>MAFFWSLRTNMVGCREDSYFLLEAYNPHRFSKKLGFTPAIPGFKSKCRDTVLAFEGLRYMRSYIITKLGQSVTFPNPSKSHGSYKGYLDWFYSVFSAESIRSAPLVPTVFFWGQYQPSTRWYLQ</sequence>
<dbReference type="AlphaFoldDB" id="A0AAV3QI09"/>
<name>A0AAV3QI09_LITER</name>
<gene>
    <name evidence="1" type="ORF">LIER_19246</name>
</gene>
<reference evidence="1 2" key="1">
    <citation type="submission" date="2024-01" db="EMBL/GenBank/DDBJ databases">
        <title>The complete chloroplast genome sequence of Lithospermum erythrorhizon: insights into the phylogenetic relationship among Boraginaceae species and the maternal lineages of purple gromwells.</title>
        <authorList>
            <person name="Okada T."/>
            <person name="Watanabe K."/>
        </authorList>
    </citation>
    <scope>NUCLEOTIDE SEQUENCE [LARGE SCALE GENOMIC DNA]</scope>
</reference>
<dbReference type="Proteomes" id="UP001454036">
    <property type="component" value="Unassembled WGS sequence"/>
</dbReference>